<accession>A0A378BJM5</accession>
<dbReference type="Proteomes" id="UP000255192">
    <property type="component" value="Unassembled WGS sequence"/>
</dbReference>
<sequence>MLRPCRIGLQLLSQMTHIDPQIVAVLHGVRPPHLIQQLTLGKHFAGIIQQRRQQAKLDRRQVDLFAAAQDAAGGDINLQVSEAHHRLIGLRRAMATQRDAQAACSSPMPKGLLK</sequence>
<protein>
    <submittedName>
        <fullName evidence="1">Uncharacterized protein</fullName>
    </submittedName>
</protein>
<proteinExistence type="predicted"/>
<evidence type="ECO:0000313" key="1">
    <source>
        <dbReference type="EMBL" id="STV43616.1"/>
    </source>
</evidence>
<dbReference type="EMBL" id="UGMD01000002">
    <property type="protein sequence ID" value="STV43616.1"/>
    <property type="molecule type" value="Genomic_DNA"/>
</dbReference>
<gene>
    <name evidence="1" type="ORF">NCTC204_06734</name>
</gene>
<organism evidence="1 2">
    <name type="scientific">Klebsiella pneumoniae</name>
    <dbReference type="NCBI Taxonomy" id="573"/>
    <lineage>
        <taxon>Bacteria</taxon>
        <taxon>Pseudomonadati</taxon>
        <taxon>Pseudomonadota</taxon>
        <taxon>Gammaproteobacteria</taxon>
        <taxon>Enterobacterales</taxon>
        <taxon>Enterobacteriaceae</taxon>
        <taxon>Klebsiella/Raoultella group</taxon>
        <taxon>Klebsiella</taxon>
        <taxon>Klebsiella pneumoniae complex</taxon>
    </lineage>
</organism>
<name>A0A378BJM5_KLEPN</name>
<dbReference type="AlphaFoldDB" id="A0A378BJM5"/>
<evidence type="ECO:0000313" key="2">
    <source>
        <dbReference type="Proteomes" id="UP000255192"/>
    </source>
</evidence>
<reference evidence="1 2" key="1">
    <citation type="submission" date="2018-06" db="EMBL/GenBank/DDBJ databases">
        <authorList>
            <consortium name="Pathogen Informatics"/>
            <person name="Doyle S."/>
        </authorList>
    </citation>
    <scope>NUCLEOTIDE SEQUENCE [LARGE SCALE GENOMIC DNA]</scope>
    <source>
        <strain evidence="1 2">NCTC204</strain>
    </source>
</reference>